<dbReference type="RefSeq" id="XP_067918677.1">
    <property type="nucleotide sequence ID" value="XM_068069346.1"/>
</dbReference>
<evidence type="ECO:0000313" key="1">
    <source>
        <dbReference type="EMBL" id="PHJ16952.1"/>
    </source>
</evidence>
<dbReference type="AlphaFoldDB" id="A0A2C6KKF7"/>
<sequence length="73" mass="8297">MFIWILSRDAWPAERTEVIESVCGSFVSFLPTVEGPLHHISCMHACMQSQRKISSSSYSFEDEDNLDFPSIIS</sequence>
<dbReference type="VEuPathDB" id="ToxoDB:CSUI_009230"/>
<gene>
    <name evidence="1" type="ORF">CSUI_009230</name>
</gene>
<reference evidence="1 2" key="1">
    <citation type="journal article" date="2017" name="Int. J. Parasitol.">
        <title>The genome of the protozoan parasite Cystoisospora suis and a reverse vaccinology approach to identify vaccine candidates.</title>
        <authorList>
            <person name="Palmieri N."/>
            <person name="Shrestha A."/>
            <person name="Ruttkowski B."/>
            <person name="Beck T."/>
            <person name="Vogl C."/>
            <person name="Tomley F."/>
            <person name="Blake D.P."/>
            <person name="Joachim A."/>
        </authorList>
    </citation>
    <scope>NUCLEOTIDE SEQUENCE [LARGE SCALE GENOMIC DNA]</scope>
    <source>
        <strain evidence="1 2">Wien I</strain>
    </source>
</reference>
<proteinExistence type="predicted"/>
<evidence type="ECO:0000313" key="2">
    <source>
        <dbReference type="Proteomes" id="UP000221165"/>
    </source>
</evidence>
<dbReference type="GeneID" id="94432557"/>
<organism evidence="1 2">
    <name type="scientific">Cystoisospora suis</name>
    <dbReference type="NCBI Taxonomy" id="483139"/>
    <lineage>
        <taxon>Eukaryota</taxon>
        <taxon>Sar</taxon>
        <taxon>Alveolata</taxon>
        <taxon>Apicomplexa</taxon>
        <taxon>Conoidasida</taxon>
        <taxon>Coccidia</taxon>
        <taxon>Eucoccidiorida</taxon>
        <taxon>Eimeriorina</taxon>
        <taxon>Sarcocystidae</taxon>
        <taxon>Cystoisospora</taxon>
    </lineage>
</organism>
<protein>
    <submittedName>
        <fullName evidence="1">Uncharacterized protein</fullName>
    </submittedName>
</protein>
<accession>A0A2C6KKF7</accession>
<name>A0A2C6KKF7_9APIC</name>
<dbReference type="EMBL" id="MIGC01005435">
    <property type="protein sequence ID" value="PHJ16952.1"/>
    <property type="molecule type" value="Genomic_DNA"/>
</dbReference>
<comment type="caution">
    <text evidence="1">The sequence shown here is derived from an EMBL/GenBank/DDBJ whole genome shotgun (WGS) entry which is preliminary data.</text>
</comment>
<dbReference type="Proteomes" id="UP000221165">
    <property type="component" value="Unassembled WGS sequence"/>
</dbReference>
<keyword evidence="2" id="KW-1185">Reference proteome</keyword>